<feature type="transmembrane region" description="Helical" evidence="1">
    <location>
        <begin position="89"/>
        <end position="112"/>
    </location>
</feature>
<keyword evidence="1" id="KW-0520">NAD</keyword>
<dbReference type="Proteomes" id="UP000220527">
    <property type="component" value="Unassembled WGS sequence"/>
</dbReference>
<dbReference type="PANTHER" id="PTHR33269">
    <property type="entry name" value="NADH-UBIQUINONE OXIDOREDUCTASE CHAIN 6"/>
    <property type="match status" value="1"/>
</dbReference>
<dbReference type="RefSeq" id="WP_097644464.1">
    <property type="nucleotide sequence ID" value="NZ_NQWI01000055.1"/>
</dbReference>
<dbReference type="GO" id="GO:0005886">
    <property type="term" value="C:plasma membrane"/>
    <property type="evidence" value="ECO:0007669"/>
    <property type="project" value="UniProtKB-SubCell"/>
</dbReference>
<feature type="transmembrane region" description="Helical" evidence="1">
    <location>
        <begin position="132"/>
        <end position="162"/>
    </location>
</feature>
<comment type="subcellular location">
    <subcellularLocation>
        <location evidence="1">Cell membrane</location>
        <topology evidence="1">Multi-pass membrane protein</topology>
    </subcellularLocation>
</comment>
<reference evidence="3" key="1">
    <citation type="submission" date="2017-08" db="EMBL/GenBank/DDBJ databases">
        <authorList>
            <person name="Grouzdev D.S."/>
            <person name="Gaisin V.A."/>
            <person name="Rysina M.S."/>
            <person name="Gorlenko V.M."/>
        </authorList>
    </citation>
    <scope>NUCLEOTIDE SEQUENCE [LARGE SCALE GENOMIC DNA]</scope>
    <source>
        <strain evidence="3">Kir15-3F</strain>
    </source>
</reference>
<comment type="function">
    <text evidence="1">NDH-1 shuttles electrons from NADH, via FMN and iron-sulfur (Fe-S) centers, to quinones in the respiratory chain. Couples the redox reaction to proton translocation (for every two electrons transferred, four hydrogen ions are translocated across the cytoplasmic membrane), and thus conserves the redox energy in a proton gradient.</text>
</comment>
<feature type="transmembrane region" description="Helical" evidence="1">
    <location>
        <begin position="30"/>
        <end position="51"/>
    </location>
</feature>
<gene>
    <name evidence="2" type="ORF">CJ255_12635</name>
</gene>
<comment type="caution">
    <text evidence="2">The sequence shown here is derived from an EMBL/GenBank/DDBJ whole genome shotgun (WGS) entry which is preliminary data.</text>
</comment>
<keyword evidence="1" id="KW-0812">Transmembrane</keyword>
<feature type="transmembrane region" description="Helical" evidence="1">
    <location>
        <begin position="57"/>
        <end position="77"/>
    </location>
</feature>
<dbReference type="GO" id="GO:0048038">
    <property type="term" value="F:quinone binding"/>
    <property type="evidence" value="ECO:0007669"/>
    <property type="project" value="UniProtKB-UniRule"/>
</dbReference>
<proteinExistence type="inferred from homology"/>
<keyword evidence="1" id="KW-1003">Cell membrane</keyword>
<keyword evidence="1" id="KW-1133">Transmembrane helix</keyword>
<dbReference type="EC" id="7.1.1.-" evidence="1"/>
<feature type="transmembrane region" description="Helical" evidence="1">
    <location>
        <begin position="6"/>
        <end position="23"/>
    </location>
</feature>
<sequence>MDTLIFIITAAIALIGAVAMVVARNAIHSALFLLLNFGAVAVLFLLLYSPFLFAIQLTVYAGAIMVLFLFVVMLLGAERIEDAPDQIAWQRPLGIGLGVVLMLVAMATALRASAFAPPPGGEALATFGDPAALAALLFTHYLLPFQITGIILLVAVIGVVVLNQRGRHRSEEAGREDARTRRREDARR</sequence>
<name>A0A2A6RIK4_9CHLR</name>
<dbReference type="EMBL" id="NQWI01000055">
    <property type="protein sequence ID" value="PDW02698.1"/>
    <property type="molecule type" value="Genomic_DNA"/>
</dbReference>
<dbReference type="Gene3D" id="1.20.120.1200">
    <property type="entry name" value="NADH-ubiquinone/plastoquinone oxidoreductase chain 6, subunit NuoJ"/>
    <property type="match status" value="1"/>
</dbReference>
<comment type="catalytic activity">
    <reaction evidence="1">
        <text>a quinone + NADH + 5 H(+)(in) = a quinol + NAD(+) + 4 H(+)(out)</text>
        <dbReference type="Rhea" id="RHEA:57888"/>
        <dbReference type="ChEBI" id="CHEBI:15378"/>
        <dbReference type="ChEBI" id="CHEBI:24646"/>
        <dbReference type="ChEBI" id="CHEBI:57540"/>
        <dbReference type="ChEBI" id="CHEBI:57945"/>
        <dbReference type="ChEBI" id="CHEBI:132124"/>
    </reaction>
</comment>
<keyword evidence="1" id="KW-0472">Membrane</keyword>
<organism evidence="2 3">
    <name type="scientific">Candidatus Viridilinea mediisalina</name>
    <dbReference type="NCBI Taxonomy" id="2024553"/>
    <lineage>
        <taxon>Bacteria</taxon>
        <taxon>Bacillati</taxon>
        <taxon>Chloroflexota</taxon>
        <taxon>Chloroflexia</taxon>
        <taxon>Chloroflexales</taxon>
        <taxon>Chloroflexineae</taxon>
        <taxon>Oscillochloridaceae</taxon>
        <taxon>Candidatus Viridilinea</taxon>
    </lineage>
</organism>
<evidence type="ECO:0000313" key="3">
    <source>
        <dbReference type="Proteomes" id="UP000220527"/>
    </source>
</evidence>
<dbReference type="OrthoDB" id="9790848at2"/>
<dbReference type="GO" id="GO:0008137">
    <property type="term" value="F:NADH dehydrogenase (ubiquinone) activity"/>
    <property type="evidence" value="ECO:0007669"/>
    <property type="project" value="UniProtKB-UniRule"/>
</dbReference>
<dbReference type="PANTHER" id="PTHR33269:SF19">
    <property type="entry name" value="NADH-QUINONE OXIDOREDUCTASE SUBUNIT J"/>
    <property type="match status" value="1"/>
</dbReference>
<dbReference type="Pfam" id="PF00499">
    <property type="entry name" value="Oxidored_q3"/>
    <property type="match status" value="1"/>
</dbReference>
<dbReference type="InterPro" id="IPR001457">
    <property type="entry name" value="NADH_UbQ/plastoQ_OxRdtase_su6"/>
</dbReference>
<protein>
    <recommendedName>
        <fullName evidence="1">NADH-quinone oxidoreductase subunit J</fullName>
        <ecNumber evidence="1">7.1.1.-</ecNumber>
    </recommendedName>
</protein>
<accession>A0A2A6RIK4</accession>
<keyword evidence="1" id="KW-0874">Quinone</keyword>
<dbReference type="InterPro" id="IPR042106">
    <property type="entry name" value="Nuo/plastoQ_OxRdtase_6_NuoJ"/>
</dbReference>
<dbReference type="AlphaFoldDB" id="A0A2A6RIK4"/>
<evidence type="ECO:0000313" key="2">
    <source>
        <dbReference type="EMBL" id="PDW02698.1"/>
    </source>
</evidence>
<evidence type="ECO:0000256" key="1">
    <source>
        <dbReference type="RuleBase" id="RU004429"/>
    </source>
</evidence>
<keyword evidence="3" id="KW-1185">Reference proteome</keyword>
<comment type="similarity">
    <text evidence="1">Belongs to the complex I subunit 6 family.</text>
</comment>